<evidence type="ECO:0000313" key="1">
    <source>
        <dbReference type="EMBL" id="MBA4662696.1"/>
    </source>
</evidence>
<proteinExistence type="predicted"/>
<name>A0A7C9AAX6_OPUST</name>
<sequence length="147" mass="17066">MDKVTILDSFLLMIQEITSLIFSKPILPCFNLLFTEGQLNCISIFVILPNKSFPMPLEITKVLLCFIGVTCSQPLIVLDCPALYAVTQAFYPILIFRHGIEGYDLLILRFSTACLHYRCYKFKHKGWISQQRWPKRVNEVNYEPLNM</sequence>
<reference evidence="1" key="2">
    <citation type="submission" date="2020-07" db="EMBL/GenBank/DDBJ databases">
        <authorList>
            <person name="Vera ALvarez R."/>
            <person name="Arias-Moreno D.M."/>
            <person name="Jimenez-Jacinto V."/>
            <person name="Jimenez-Bremont J.F."/>
            <person name="Swaminathan K."/>
            <person name="Moose S.P."/>
            <person name="Guerrero-Gonzalez M.L."/>
            <person name="Marino-Ramirez L."/>
            <person name="Landsman D."/>
            <person name="Rodriguez-Kessler M."/>
            <person name="Delgado-Sanchez P."/>
        </authorList>
    </citation>
    <scope>NUCLEOTIDE SEQUENCE</scope>
    <source>
        <tissue evidence="1">Cladode</tissue>
    </source>
</reference>
<organism evidence="1">
    <name type="scientific">Opuntia streptacantha</name>
    <name type="common">Prickly pear cactus</name>
    <name type="synonym">Opuntia cardona</name>
    <dbReference type="NCBI Taxonomy" id="393608"/>
    <lineage>
        <taxon>Eukaryota</taxon>
        <taxon>Viridiplantae</taxon>
        <taxon>Streptophyta</taxon>
        <taxon>Embryophyta</taxon>
        <taxon>Tracheophyta</taxon>
        <taxon>Spermatophyta</taxon>
        <taxon>Magnoliopsida</taxon>
        <taxon>eudicotyledons</taxon>
        <taxon>Gunneridae</taxon>
        <taxon>Pentapetalae</taxon>
        <taxon>Caryophyllales</taxon>
        <taxon>Cactineae</taxon>
        <taxon>Cactaceae</taxon>
        <taxon>Opuntioideae</taxon>
        <taxon>Opuntia</taxon>
    </lineage>
</organism>
<reference evidence="1" key="1">
    <citation type="journal article" date="2013" name="J. Plant Res.">
        <title>Effect of fungi and light on seed germination of three Opuntia species from semiarid lands of central Mexico.</title>
        <authorList>
            <person name="Delgado-Sanchez P."/>
            <person name="Jimenez-Bremont J.F."/>
            <person name="Guerrero-Gonzalez Mde L."/>
            <person name="Flores J."/>
        </authorList>
    </citation>
    <scope>NUCLEOTIDE SEQUENCE</scope>
    <source>
        <tissue evidence="1">Cladode</tissue>
    </source>
</reference>
<accession>A0A7C9AAX6</accession>
<dbReference type="AlphaFoldDB" id="A0A7C9AAX6"/>
<protein>
    <submittedName>
        <fullName evidence="1">Uncharacterized protein</fullName>
    </submittedName>
</protein>
<dbReference type="EMBL" id="GISG01217952">
    <property type="protein sequence ID" value="MBA4662696.1"/>
    <property type="molecule type" value="Transcribed_RNA"/>
</dbReference>